<dbReference type="SMART" id="SM00369">
    <property type="entry name" value="LRR_TYP"/>
    <property type="match status" value="4"/>
</dbReference>
<evidence type="ECO:0000256" key="7">
    <source>
        <dbReference type="ARBA" id="ARBA00022737"/>
    </source>
</evidence>
<evidence type="ECO:0000256" key="5">
    <source>
        <dbReference type="ARBA" id="ARBA00022692"/>
    </source>
</evidence>
<evidence type="ECO:0000256" key="3">
    <source>
        <dbReference type="ARBA" id="ARBA00022475"/>
    </source>
</evidence>
<evidence type="ECO:0000256" key="12">
    <source>
        <dbReference type="ARBA" id="ARBA00023303"/>
    </source>
</evidence>
<keyword evidence="11" id="KW-1015">Disulfide bond</keyword>
<evidence type="ECO:0000313" key="18">
    <source>
        <dbReference type="Proteomes" id="UP000261560"/>
    </source>
</evidence>
<comment type="subcellular location">
    <subcellularLocation>
        <location evidence="1">Cell membrane</location>
        <topology evidence="1">Single-pass membrane protein</topology>
    </subcellularLocation>
</comment>
<keyword evidence="9" id="KW-0406">Ion transport</keyword>
<dbReference type="Gene3D" id="3.80.10.10">
    <property type="entry name" value="Ribonuclease Inhibitor"/>
    <property type="match status" value="2"/>
</dbReference>
<evidence type="ECO:0000256" key="6">
    <source>
        <dbReference type="ARBA" id="ARBA00022729"/>
    </source>
</evidence>
<evidence type="ECO:0000256" key="15">
    <source>
        <dbReference type="SAM" id="SignalP"/>
    </source>
</evidence>
<dbReference type="InterPro" id="IPR032675">
    <property type="entry name" value="LRR_dom_sf"/>
</dbReference>
<evidence type="ECO:0000256" key="8">
    <source>
        <dbReference type="ARBA" id="ARBA00022989"/>
    </source>
</evidence>
<dbReference type="Proteomes" id="UP000261560">
    <property type="component" value="Unplaced"/>
</dbReference>
<evidence type="ECO:0000256" key="4">
    <source>
        <dbReference type="ARBA" id="ARBA00022614"/>
    </source>
</evidence>
<keyword evidence="2" id="KW-0813">Transport</keyword>
<dbReference type="PANTHER" id="PTHR46473:SF6">
    <property type="entry name" value="LEUCINE-RICH REPEAT-CONTAINING PROTEIN 52"/>
    <property type="match status" value="1"/>
</dbReference>
<evidence type="ECO:0000256" key="9">
    <source>
        <dbReference type="ARBA" id="ARBA00023065"/>
    </source>
</evidence>
<dbReference type="PANTHER" id="PTHR46473">
    <property type="entry name" value="GH08155P"/>
    <property type="match status" value="1"/>
</dbReference>
<dbReference type="GO" id="GO:0008076">
    <property type="term" value="C:voltage-gated potassium channel complex"/>
    <property type="evidence" value="ECO:0007669"/>
    <property type="project" value="TreeGrafter"/>
</dbReference>
<evidence type="ECO:0000256" key="14">
    <source>
        <dbReference type="SAM" id="Phobius"/>
    </source>
</evidence>
<dbReference type="RefSeq" id="XP_036072042.1">
    <property type="nucleotide sequence ID" value="XM_036216149.1"/>
</dbReference>
<dbReference type="OMA" id="WVHLEDE"/>
<sequence length="323" mass="35646">MRLAPQPSAHSLRLLAVLLLTSGVTASPVISTGCPDRCVCDDQLVVQCAGQHLTTFPVNLPLATRQLIISNNRIVELPPLALNYLSDLVYLDCSNNSLTEISESTFGNLRKLAYLDLSFNTLTRIEDRTFGPLASLVMLRMTDNPGLSVIHPDAFMENENLQVLDVSRNNLTALNITSLLALPALRALGLSGNPWSCACENEDLCLWIHLESFKFQDEGQTVCGSPADMQGLRLGEVGIQLRTLCHQSLGSWDYLFFVAIGFVIFAAGTVSAWLMGVVMVLYERYIKKKDEQLENEDESGEAAHLPIPRTERESRSLKTSHIV</sequence>
<evidence type="ECO:0000256" key="10">
    <source>
        <dbReference type="ARBA" id="ARBA00023136"/>
    </source>
</evidence>
<keyword evidence="3" id="KW-1003">Cell membrane</keyword>
<evidence type="ECO:0000256" key="13">
    <source>
        <dbReference type="SAM" id="MobiDB-lite"/>
    </source>
</evidence>
<dbReference type="GO" id="GO:0005249">
    <property type="term" value="F:voltage-gated potassium channel activity"/>
    <property type="evidence" value="ECO:0007669"/>
    <property type="project" value="TreeGrafter"/>
</dbReference>
<evidence type="ECO:0000256" key="2">
    <source>
        <dbReference type="ARBA" id="ARBA00022448"/>
    </source>
</evidence>
<reference evidence="17" key="1">
    <citation type="submission" date="2025-08" db="UniProtKB">
        <authorList>
            <consortium name="Ensembl"/>
        </authorList>
    </citation>
    <scope>IDENTIFICATION</scope>
</reference>
<name>A0A3B3BSA0_ORYME</name>
<dbReference type="GO" id="GO:0099104">
    <property type="term" value="F:potassium channel activator activity"/>
    <property type="evidence" value="ECO:0007669"/>
    <property type="project" value="TreeGrafter"/>
</dbReference>
<dbReference type="GeneTree" id="ENSGT00940000156906"/>
<dbReference type="PROSITE" id="PS51257">
    <property type="entry name" value="PROKAR_LIPOPROTEIN"/>
    <property type="match status" value="1"/>
</dbReference>
<organism evidence="17 18">
    <name type="scientific">Oryzias melastigma</name>
    <name type="common">Marine medaka</name>
    <dbReference type="NCBI Taxonomy" id="30732"/>
    <lineage>
        <taxon>Eukaryota</taxon>
        <taxon>Metazoa</taxon>
        <taxon>Chordata</taxon>
        <taxon>Craniata</taxon>
        <taxon>Vertebrata</taxon>
        <taxon>Euteleostomi</taxon>
        <taxon>Actinopterygii</taxon>
        <taxon>Neopterygii</taxon>
        <taxon>Teleostei</taxon>
        <taxon>Neoteleostei</taxon>
        <taxon>Acanthomorphata</taxon>
        <taxon>Ovalentaria</taxon>
        <taxon>Atherinomorphae</taxon>
        <taxon>Beloniformes</taxon>
        <taxon>Adrianichthyidae</taxon>
        <taxon>Oryziinae</taxon>
        <taxon>Oryzias</taxon>
    </lineage>
</organism>
<keyword evidence="8 14" id="KW-1133">Transmembrane helix</keyword>
<dbReference type="Pfam" id="PF13855">
    <property type="entry name" value="LRR_8"/>
    <property type="match status" value="1"/>
</dbReference>
<dbReference type="FunFam" id="3.80.10.10:FF:000015">
    <property type="entry name" value="Leucine rich repeat containing 38"/>
    <property type="match status" value="1"/>
</dbReference>
<dbReference type="Ensembl" id="ENSOMET00000003316.1">
    <property type="protein sequence ID" value="ENSOMEP00000007913.1"/>
    <property type="gene ID" value="ENSOMEG00000009054.1"/>
</dbReference>
<dbReference type="SUPFAM" id="SSF52058">
    <property type="entry name" value="L domain-like"/>
    <property type="match status" value="1"/>
</dbReference>
<reference evidence="17" key="2">
    <citation type="submission" date="2025-09" db="UniProtKB">
        <authorList>
            <consortium name="Ensembl"/>
        </authorList>
    </citation>
    <scope>IDENTIFICATION</scope>
</reference>
<dbReference type="KEGG" id="oml:112147218"/>
<feature type="chain" id="PRO_5017404414" evidence="15">
    <location>
        <begin position="27"/>
        <end position="323"/>
    </location>
</feature>
<dbReference type="AlphaFoldDB" id="A0A3B3BSA0"/>
<keyword evidence="4" id="KW-0433">Leucine-rich repeat</keyword>
<dbReference type="GeneID" id="112147218"/>
<dbReference type="InterPro" id="IPR003591">
    <property type="entry name" value="Leu-rich_rpt_typical-subtyp"/>
</dbReference>
<evidence type="ECO:0000313" key="17">
    <source>
        <dbReference type="Ensembl" id="ENSOMEP00000007913.1"/>
    </source>
</evidence>
<feature type="region of interest" description="Disordered" evidence="13">
    <location>
        <begin position="297"/>
        <end position="323"/>
    </location>
</feature>
<dbReference type="InterPro" id="IPR000372">
    <property type="entry name" value="LRRNT"/>
</dbReference>
<protein>
    <submittedName>
        <fullName evidence="17">Leucine-rich repeat-containing protein 52-like</fullName>
    </submittedName>
</protein>
<keyword evidence="7" id="KW-0677">Repeat</keyword>
<evidence type="ECO:0000256" key="11">
    <source>
        <dbReference type="ARBA" id="ARBA00023157"/>
    </source>
</evidence>
<evidence type="ECO:0000259" key="16">
    <source>
        <dbReference type="SMART" id="SM00013"/>
    </source>
</evidence>
<dbReference type="PROSITE" id="PS51450">
    <property type="entry name" value="LRR"/>
    <property type="match status" value="1"/>
</dbReference>
<keyword evidence="10 14" id="KW-0472">Membrane</keyword>
<keyword evidence="18" id="KW-1185">Reference proteome</keyword>
<dbReference type="SMART" id="SM00013">
    <property type="entry name" value="LRRNT"/>
    <property type="match status" value="1"/>
</dbReference>
<keyword evidence="5 14" id="KW-0812">Transmembrane</keyword>
<proteinExistence type="predicted"/>
<dbReference type="OrthoDB" id="4691307at2759"/>
<feature type="domain" description="LRRNT" evidence="16">
    <location>
        <begin position="33"/>
        <end position="66"/>
    </location>
</feature>
<feature type="signal peptide" evidence="15">
    <location>
        <begin position="1"/>
        <end position="26"/>
    </location>
</feature>
<keyword evidence="12" id="KW-0407">Ion channel</keyword>
<evidence type="ECO:0000256" key="1">
    <source>
        <dbReference type="ARBA" id="ARBA00004162"/>
    </source>
</evidence>
<dbReference type="Pfam" id="PF00560">
    <property type="entry name" value="LRR_1"/>
    <property type="match status" value="1"/>
</dbReference>
<dbReference type="GO" id="GO:0044325">
    <property type="term" value="F:transmembrane transporter binding"/>
    <property type="evidence" value="ECO:0007669"/>
    <property type="project" value="TreeGrafter"/>
</dbReference>
<accession>A0A3B3BSA0</accession>
<keyword evidence="6 15" id="KW-0732">Signal</keyword>
<dbReference type="InterPro" id="IPR051432">
    <property type="entry name" value="KCNMA1_auxiliary"/>
</dbReference>
<feature type="transmembrane region" description="Helical" evidence="14">
    <location>
        <begin position="254"/>
        <end position="282"/>
    </location>
</feature>
<dbReference type="InterPro" id="IPR001611">
    <property type="entry name" value="Leu-rich_rpt"/>
</dbReference>